<dbReference type="KEGG" id="ppx:T1E_0669"/>
<protein>
    <submittedName>
        <fullName evidence="1">Uncharacterized protein</fullName>
    </submittedName>
</protein>
<dbReference type="HOGENOM" id="CLU_2131346_0_0_6"/>
<dbReference type="AlphaFoldDB" id="I7BR07"/>
<dbReference type="Proteomes" id="UP000006503">
    <property type="component" value="Chromosome"/>
</dbReference>
<evidence type="ECO:0000313" key="1">
    <source>
        <dbReference type="EMBL" id="AFO46527.1"/>
    </source>
</evidence>
<proteinExistence type="predicted"/>
<gene>
    <name evidence="1" type="ordered locus">T1E_0669</name>
</gene>
<reference evidence="2" key="1">
    <citation type="journal article" date="2013" name="Microb. Biotechnol.">
        <title>Metabolic potential of the organic-solvent tolerant Pseudomonas putida DOT-T1E deduced from its annotated genome.</title>
        <authorList>
            <person name="Udaondo Z."/>
            <person name="Molina L."/>
            <person name="Daniels C."/>
            <person name="Gomez M.J."/>
            <person name="Molina-Henares M.A."/>
            <person name="Matilla M.A."/>
            <person name="Roca A."/>
            <person name="Fernandez M."/>
            <person name="Duque E."/>
            <person name="Segura A."/>
            <person name="Ramos J.L."/>
        </authorList>
    </citation>
    <scope>NUCLEOTIDE SEQUENCE [LARGE SCALE GENOMIC DNA]</scope>
    <source>
        <strain evidence="2">DOT-T1E</strain>
    </source>
</reference>
<dbReference type="EMBL" id="CP003734">
    <property type="protein sequence ID" value="AFO46527.1"/>
    <property type="molecule type" value="Genomic_DNA"/>
</dbReference>
<name>I7BR07_PSEPT</name>
<accession>I7BR07</accession>
<organism evidence="1 2">
    <name type="scientific">Pseudomonas putida (strain DOT-T1E)</name>
    <dbReference type="NCBI Taxonomy" id="1196325"/>
    <lineage>
        <taxon>Bacteria</taxon>
        <taxon>Pseudomonadati</taxon>
        <taxon>Pseudomonadota</taxon>
        <taxon>Gammaproteobacteria</taxon>
        <taxon>Pseudomonadales</taxon>
        <taxon>Pseudomonadaceae</taxon>
        <taxon>Pseudomonas</taxon>
    </lineage>
</organism>
<sequence>MAQRTLEMAGLDRTPSVAANYKELGLVYDIVSRRKKAWEKAQIALAAYQQNPTDIQCQSILGQAEETGFFSIWMSVFSAHASVKCELVITFKASPNCFDHVGNPLNPRKAQRI</sequence>
<evidence type="ECO:0000313" key="2">
    <source>
        <dbReference type="Proteomes" id="UP000006503"/>
    </source>
</evidence>